<proteinExistence type="inferred from homology"/>
<dbReference type="InterPro" id="IPR032675">
    <property type="entry name" value="LRR_dom_sf"/>
</dbReference>
<dbReference type="CDD" id="cd00086">
    <property type="entry name" value="homeodomain"/>
    <property type="match status" value="1"/>
</dbReference>
<dbReference type="SMR" id="A0A482XP35"/>
<comment type="caution">
    <text evidence="15">The sequence shown here is derived from an EMBL/GenBank/DDBJ whole genome shotgun (WGS) entry which is preliminary data.</text>
</comment>
<keyword evidence="7 10" id="KW-0371">Homeobox</keyword>
<protein>
    <recommendedName>
        <fullName evidence="14">Homeobox domain-containing protein</fullName>
    </recommendedName>
</protein>
<dbReference type="InterPro" id="IPR003591">
    <property type="entry name" value="Leu-rich_rpt_typical-subtyp"/>
</dbReference>
<keyword evidence="13" id="KW-0472">Membrane</keyword>
<evidence type="ECO:0000256" key="11">
    <source>
        <dbReference type="RuleBase" id="RU000682"/>
    </source>
</evidence>
<dbReference type="EMBL" id="QKKF02004189">
    <property type="protein sequence ID" value="RZF47486.1"/>
    <property type="molecule type" value="Genomic_DNA"/>
</dbReference>
<dbReference type="PROSITE" id="PS50071">
    <property type="entry name" value="HOMEOBOX_2"/>
    <property type="match status" value="1"/>
</dbReference>
<evidence type="ECO:0000256" key="1">
    <source>
        <dbReference type="ARBA" id="ARBA00004123"/>
    </source>
</evidence>
<dbReference type="PROSITE" id="PS00027">
    <property type="entry name" value="HOMEOBOX_1"/>
    <property type="match status" value="1"/>
</dbReference>
<feature type="region of interest" description="Disordered" evidence="12">
    <location>
        <begin position="1"/>
        <end position="56"/>
    </location>
</feature>
<dbReference type="AlphaFoldDB" id="A0A482XP35"/>
<gene>
    <name evidence="15" type="ORF">LSTR_LSTR007413</name>
</gene>
<feature type="region of interest" description="Disordered" evidence="12">
    <location>
        <begin position="140"/>
        <end position="171"/>
    </location>
</feature>
<evidence type="ECO:0000256" key="3">
    <source>
        <dbReference type="ARBA" id="ARBA00022614"/>
    </source>
</evidence>
<dbReference type="InterPro" id="IPR001611">
    <property type="entry name" value="Leu-rich_rpt"/>
</dbReference>
<accession>A0A482XP35</accession>
<evidence type="ECO:0000256" key="8">
    <source>
        <dbReference type="ARBA" id="ARBA00023242"/>
    </source>
</evidence>
<evidence type="ECO:0000256" key="2">
    <source>
        <dbReference type="ARBA" id="ARBA00022473"/>
    </source>
</evidence>
<feature type="DNA-binding region" description="Homeobox" evidence="10">
    <location>
        <begin position="87"/>
        <end position="146"/>
    </location>
</feature>
<name>A0A482XP35_LAOST</name>
<feature type="compositionally biased region" description="Basic residues" evidence="12">
    <location>
        <begin position="70"/>
        <end position="86"/>
    </location>
</feature>
<dbReference type="Gene3D" id="3.80.10.10">
    <property type="entry name" value="Ribonuclease Inhibitor"/>
    <property type="match status" value="2"/>
</dbReference>
<organism evidence="15 16">
    <name type="scientific">Laodelphax striatellus</name>
    <name type="common">Small brown planthopper</name>
    <name type="synonym">Delphax striatella</name>
    <dbReference type="NCBI Taxonomy" id="195883"/>
    <lineage>
        <taxon>Eukaryota</taxon>
        <taxon>Metazoa</taxon>
        <taxon>Ecdysozoa</taxon>
        <taxon>Arthropoda</taxon>
        <taxon>Hexapoda</taxon>
        <taxon>Insecta</taxon>
        <taxon>Pterygota</taxon>
        <taxon>Neoptera</taxon>
        <taxon>Paraneoptera</taxon>
        <taxon>Hemiptera</taxon>
        <taxon>Auchenorrhyncha</taxon>
        <taxon>Fulgoroidea</taxon>
        <taxon>Delphacidae</taxon>
        <taxon>Criomorphinae</taxon>
        <taxon>Laodelphax</taxon>
    </lineage>
</organism>
<dbReference type="PANTHER" id="PTHR24338">
    <property type="entry name" value="HOMEOBOX PROTEIN MSX"/>
    <property type="match status" value="1"/>
</dbReference>
<dbReference type="SMART" id="SM00389">
    <property type="entry name" value="HOX"/>
    <property type="match status" value="1"/>
</dbReference>
<dbReference type="SMART" id="SM00013">
    <property type="entry name" value="LRRNT"/>
    <property type="match status" value="1"/>
</dbReference>
<dbReference type="GO" id="GO:0005634">
    <property type="term" value="C:nucleus"/>
    <property type="evidence" value="ECO:0007669"/>
    <property type="project" value="UniProtKB-SubCell"/>
</dbReference>
<keyword evidence="6 10" id="KW-0238">DNA-binding</keyword>
<keyword evidence="13" id="KW-0812">Transmembrane</keyword>
<dbReference type="FunCoup" id="A0A482XP35">
    <property type="interactions" value="27"/>
</dbReference>
<keyword evidence="5" id="KW-0677">Repeat</keyword>
<comment type="similarity">
    <text evidence="9">Belongs to the Msh homeobox family.</text>
</comment>
<dbReference type="OrthoDB" id="6343311at2759"/>
<dbReference type="InterPro" id="IPR050674">
    <property type="entry name" value="Msh_Homeobox_Regulators"/>
</dbReference>
<evidence type="ECO:0000256" key="5">
    <source>
        <dbReference type="ARBA" id="ARBA00022737"/>
    </source>
</evidence>
<keyword evidence="2" id="KW-0217">Developmental protein</keyword>
<keyword evidence="4" id="KW-0732">Signal</keyword>
<dbReference type="Gene3D" id="1.10.10.60">
    <property type="entry name" value="Homeodomain-like"/>
    <property type="match status" value="1"/>
</dbReference>
<evidence type="ECO:0000256" key="9">
    <source>
        <dbReference type="ARBA" id="ARBA00038425"/>
    </source>
</evidence>
<dbReference type="PROSITE" id="PS51450">
    <property type="entry name" value="LRR"/>
    <property type="match status" value="1"/>
</dbReference>
<evidence type="ECO:0000256" key="10">
    <source>
        <dbReference type="PROSITE-ProRule" id="PRU00108"/>
    </source>
</evidence>
<comment type="subcellular location">
    <subcellularLocation>
        <location evidence="1 10 11">Nucleus</location>
    </subcellularLocation>
</comment>
<evidence type="ECO:0000256" key="6">
    <source>
        <dbReference type="ARBA" id="ARBA00023125"/>
    </source>
</evidence>
<feature type="compositionally biased region" description="Polar residues" evidence="12">
    <location>
        <begin position="1"/>
        <end position="10"/>
    </location>
</feature>
<reference evidence="15 16" key="1">
    <citation type="journal article" date="2017" name="Gigascience">
        <title>Genome sequence of the small brown planthopper, Laodelphax striatellus.</title>
        <authorList>
            <person name="Zhu J."/>
            <person name="Jiang F."/>
            <person name="Wang X."/>
            <person name="Yang P."/>
            <person name="Bao Y."/>
            <person name="Zhao W."/>
            <person name="Wang W."/>
            <person name="Lu H."/>
            <person name="Wang Q."/>
            <person name="Cui N."/>
            <person name="Li J."/>
            <person name="Chen X."/>
            <person name="Luo L."/>
            <person name="Yu J."/>
            <person name="Kang L."/>
            <person name="Cui F."/>
        </authorList>
    </citation>
    <scope>NUCLEOTIDE SEQUENCE [LARGE SCALE GENOMIC DNA]</scope>
    <source>
        <strain evidence="15">Lst14</strain>
    </source>
</reference>
<dbReference type="Proteomes" id="UP000291343">
    <property type="component" value="Unassembled WGS sequence"/>
</dbReference>
<dbReference type="InterPro" id="IPR000372">
    <property type="entry name" value="LRRNT"/>
</dbReference>
<feature type="domain" description="Homeobox" evidence="14">
    <location>
        <begin position="85"/>
        <end position="145"/>
    </location>
</feature>
<evidence type="ECO:0000313" key="15">
    <source>
        <dbReference type="EMBL" id="RZF47486.1"/>
    </source>
</evidence>
<evidence type="ECO:0000259" key="14">
    <source>
        <dbReference type="PROSITE" id="PS50071"/>
    </source>
</evidence>
<dbReference type="SMART" id="SM00369">
    <property type="entry name" value="LRR_TYP"/>
    <property type="match status" value="2"/>
</dbReference>
<keyword evidence="16" id="KW-1185">Reference proteome</keyword>
<dbReference type="PANTHER" id="PTHR24338:SF0">
    <property type="entry name" value="MUSCLE SEGMENTATION HOMEOBOX"/>
    <property type="match status" value="1"/>
</dbReference>
<dbReference type="InterPro" id="IPR001356">
    <property type="entry name" value="HD"/>
</dbReference>
<dbReference type="SUPFAM" id="SSF46689">
    <property type="entry name" value="Homeodomain-like"/>
    <property type="match status" value="1"/>
</dbReference>
<dbReference type="InterPro" id="IPR009057">
    <property type="entry name" value="Homeodomain-like_sf"/>
</dbReference>
<dbReference type="InParanoid" id="A0A482XP35"/>
<dbReference type="Pfam" id="PF00046">
    <property type="entry name" value="Homeodomain"/>
    <property type="match status" value="1"/>
</dbReference>
<feature type="region of interest" description="Disordered" evidence="12">
    <location>
        <begin position="70"/>
        <end position="93"/>
    </location>
</feature>
<evidence type="ECO:0000313" key="16">
    <source>
        <dbReference type="Proteomes" id="UP000291343"/>
    </source>
</evidence>
<evidence type="ECO:0000256" key="7">
    <source>
        <dbReference type="ARBA" id="ARBA00023155"/>
    </source>
</evidence>
<dbReference type="InterPro" id="IPR017970">
    <property type="entry name" value="Homeobox_CS"/>
</dbReference>
<keyword evidence="8 10" id="KW-0539">Nucleus</keyword>
<feature type="transmembrane region" description="Helical" evidence="13">
    <location>
        <begin position="562"/>
        <end position="583"/>
    </location>
</feature>
<dbReference type="GO" id="GO:0000977">
    <property type="term" value="F:RNA polymerase II transcription regulatory region sequence-specific DNA binding"/>
    <property type="evidence" value="ECO:0007669"/>
    <property type="project" value="TreeGrafter"/>
</dbReference>
<keyword evidence="13" id="KW-1133">Transmembrane helix</keyword>
<keyword evidence="3" id="KW-0433">Leucine-rich repeat</keyword>
<dbReference type="GO" id="GO:0048598">
    <property type="term" value="P:embryonic morphogenesis"/>
    <property type="evidence" value="ECO:0007669"/>
    <property type="project" value="TreeGrafter"/>
</dbReference>
<dbReference type="STRING" id="195883.A0A482XP35"/>
<dbReference type="GO" id="GO:0000981">
    <property type="term" value="F:DNA-binding transcription factor activity, RNA polymerase II-specific"/>
    <property type="evidence" value="ECO:0007669"/>
    <property type="project" value="InterPro"/>
</dbReference>
<evidence type="ECO:0000256" key="13">
    <source>
        <dbReference type="SAM" id="Phobius"/>
    </source>
</evidence>
<evidence type="ECO:0000256" key="12">
    <source>
        <dbReference type="SAM" id="MobiDB-lite"/>
    </source>
</evidence>
<sequence>MKTSYSSGDESPSPGEDSGHWTSGHHSDFSIDYILSKDGPGSRRTQQPRSPETAPLDGFAWLQCTRYRPPKLQRSRRKEGRQRRQPGRNPRIPFSGEQVALLEQRFRASQYLGGSEVARLSSILCLSETRVKIWFQNRRARERRERQANSTGISTNSPTDEKEATTNSCIGESPIKSNIKILPTSQTSAFMPYAFKMASNSSIMDNNYDSIKNYALYQEVALELQHLLLCNLEQADLNLSEISHHFPYLVTLEVHNSNITTIDHNGAAGSSFPNLQIMLPHLHALDKLDLSYNRLTDLSAYDLVNVPNLRSISLAGNPWECERSMLWLLEPQKYFLPIQHFISNERMTCGGKKYNGKQVMGVLNMKKVLEDTCPEVCTCSIDKVVGNLIPLITVDCSHRGLTEMPKTLPINTTTLRLQNNKLTDVMPLVNNTDYSIVKDVYLDYNRIASLDVLEGSKWLESFRLLSLRGNYLTQLHIYSFNHAFEPNQHFDNIFLGKNPWKCDCSFTPAFRDLILKYESYVKDINDIRCAETDNDENSNLLIVDLQTRTLCVEKGFLTKLSFLDYCSLLFATLTVLVISNFIFDWIRYRKSGKLPWIAKYLP</sequence>
<evidence type="ECO:0000256" key="4">
    <source>
        <dbReference type="ARBA" id="ARBA00022729"/>
    </source>
</evidence>
<dbReference type="SUPFAM" id="SSF52047">
    <property type="entry name" value="RNI-like"/>
    <property type="match status" value="1"/>
</dbReference>